<dbReference type="Proteomes" id="UP000260351">
    <property type="component" value="Unassembled WGS sequence"/>
</dbReference>
<name>A0A3E1K9B3_9GAMM</name>
<gene>
    <name evidence="2" type="ORF">DZC52_06765</name>
</gene>
<dbReference type="Pfam" id="PF08486">
    <property type="entry name" value="SpoIID"/>
    <property type="match status" value="1"/>
</dbReference>
<sequence length="584" mass="61898">MLLAWLPAASLASSTLTLRDAATGLGLDGQVTLAPAPADAVALADSVERILARIDDSRKLTVATTARIDFAGPQALIARAPGYRPLHTVLRPAESGRGDWTLLLDPLEPPDRADVSGASRLLIDGWVHDHRSFRPLAGVRIEVAGLSASTRTGADGYFALEIPAPRVEQGLPKALTVIASKPGYSDWTRHGLLAGSGRVGLQVALGGPAPAGDGHRQLMSRAVWPDADPGARRAGQPTHLRAEQPPASITVGFGDAACSVACCTGKCSNSCVMSLERYVERGLDNEWIASWDHDALAAGAVAYRSYGAWHVLNPPAHGAYDICSSACCQMNEPDTHSGSDEAVASTAGLMLIREGQAFRSEYSAQNNCLLGSASCSNVDLSCGDGFAGSPETGWPCLDDPVGAGRDCFGHGRGMSQWGNHYWTQGPSPRHWKWQLNHYYNDHGAGSDLRTAAISQVLSILSAQAPAEVVFPGQTFTIMLDAENLAASVHRNVLIGASLRRGSDPFIDDPANDRLVQLPGGVSSAQRDFDLPPDATAGSYDLWLALWIDVDRDAAISGDDLSQGLVVFEDALQVGEGVFRDRFEP</sequence>
<reference evidence="2 3" key="1">
    <citation type="submission" date="2018-08" db="EMBL/GenBank/DDBJ databases">
        <title>Wenzhouxiangella salilacus sp. nov., a novel bacterium isolated from a saline lake in Xinjiang Province, China.</title>
        <authorList>
            <person name="Han S."/>
        </authorList>
    </citation>
    <scope>NUCLEOTIDE SEQUENCE [LARGE SCALE GENOMIC DNA]</scope>
    <source>
        <strain evidence="2 3">XDB06</strain>
    </source>
</reference>
<evidence type="ECO:0000313" key="2">
    <source>
        <dbReference type="EMBL" id="RFF30743.1"/>
    </source>
</evidence>
<keyword evidence="3" id="KW-1185">Reference proteome</keyword>
<evidence type="ECO:0000259" key="1">
    <source>
        <dbReference type="Pfam" id="PF08486"/>
    </source>
</evidence>
<organism evidence="2 3">
    <name type="scientific">Wenzhouxiangella sediminis</name>
    <dbReference type="NCBI Taxonomy" id="1792836"/>
    <lineage>
        <taxon>Bacteria</taxon>
        <taxon>Pseudomonadati</taxon>
        <taxon>Pseudomonadota</taxon>
        <taxon>Gammaproteobacteria</taxon>
        <taxon>Chromatiales</taxon>
        <taxon>Wenzhouxiangellaceae</taxon>
        <taxon>Wenzhouxiangella</taxon>
    </lineage>
</organism>
<dbReference type="EMBL" id="QUZK01000032">
    <property type="protein sequence ID" value="RFF30743.1"/>
    <property type="molecule type" value="Genomic_DNA"/>
</dbReference>
<accession>A0A3E1K9B3</accession>
<dbReference type="InterPro" id="IPR008969">
    <property type="entry name" value="CarboxyPept-like_regulatory"/>
</dbReference>
<evidence type="ECO:0000313" key="3">
    <source>
        <dbReference type="Proteomes" id="UP000260351"/>
    </source>
</evidence>
<dbReference type="InterPro" id="IPR013693">
    <property type="entry name" value="SpoIID/LytB_N"/>
</dbReference>
<dbReference type="AlphaFoldDB" id="A0A3E1K9B3"/>
<feature type="domain" description="Sporulation stage II protein D amidase enhancer LytB N-terminal" evidence="1">
    <location>
        <begin position="272"/>
        <end position="351"/>
    </location>
</feature>
<comment type="caution">
    <text evidence="2">The sequence shown here is derived from an EMBL/GenBank/DDBJ whole genome shotgun (WGS) entry which is preliminary data.</text>
</comment>
<dbReference type="Gene3D" id="2.60.40.1120">
    <property type="entry name" value="Carboxypeptidase-like, regulatory domain"/>
    <property type="match status" value="1"/>
</dbReference>
<protein>
    <recommendedName>
        <fullName evidence="1">Sporulation stage II protein D amidase enhancer LytB N-terminal domain-containing protein</fullName>
    </recommendedName>
</protein>
<proteinExistence type="predicted"/>
<dbReference type="SUPFAM" id="SSF49464">
    <property type="entry name" value="Carboxypeptidase regulatory domain-like"/>
    <property type="match status" value="1"/>
</dbReference>